<evidence type="ECO:0008006" key="4">
    <source>
        <dbReference type="Google" id="ProtNLM"/>
    </source>
</evidence>
<dbReference type="eggNOG" id="COG1566">
    <property type="taxonomic scope" value="Bacteria"/>
</dbReference>
<feature type="transmembrane region" description="Helical" evidence="1">
    <location>
        <begin position="233"/>
        <end position="254"/>
    </location>
</feature>
<dbReference type="PATRIC" id="fig|1094466.5.peg.1199"/>
<gene>
    <name evidence="2" type="ordered locus">KQS_06100</name>
</gene>
<dbReference type="AlphaFoldDB" id="H8XPB0"/>
<evidence type="ECO:0000313" key="2">
    <source>
        <dbReference type="EMBL" id="CCG53184.1"/>
    </source>
</evidence>
<keyword evidence="1" id="KW-0812">Transmembrane</keyword>
<feature type="transmembrane region" description="Helical" evidence="1">
    <location>
        <begin position="199"/>
        <end position="221"/>
    </location>
</feature>
<feature type="transmembrane region" description="Helical" evidence="1">
    <location>
        <begin position="266"/>
        <end position="291"/>
    </location>
</feature>
<dbReference type="InterPro" id="IPR022134">
    <property type="entry name" value="DUF3667"/>
</dbReference>
<dbReference type="RefSeq" id="WP_014388310.1">
    <property type="nucleotide sequence ID" value="NC_017025.1"/>
</dbReference>
<dbReference type="KEGG" id="fin:KQS_06100"/>
<dbReference type="HOGENOM" id="CLU_046825_0_1_10"/>
<feature type="transmembrane region" description="Helical" evidence="1">
    <location>
        <begin position="168"/>
        <end position="187"/>
    </location>
</feature>
<dbReference type="EMBL" id="HE774682">
    <property type="protein sequence ID" value="CCG53184.1"/>
    <property type="molecule type" value="Genomic_DNA"/>
</dbReference>
<protein>
    <recommendedName>
        <fullName evidence="4">DUF3667 domain-containing protein</fullName>
    </recommendedName>
</protein>
<name>H8XPB0_FLAIG</name>
<proteinExistence type="predicted"/>
<evidence type="ECO:0000256" key="1">
    <source>
        <dbReference type="SAM" id="Phobius"/>
    </source>
</evidence>
<sequence length="292" mass="35195">MSGGHLRTNTSCENCGQEVLLRFCPNCGQENVETRQSFHYLFTHFIEDLTHYENGFWKAIKYLLFSPVTLTKTYLEGKRKKFIAPVKLFIFINFVFFLLYGVIKVDSKEEESLNIRTSEQNKKLARLDLEIEKDDEFYFFQEKIDNLNKKYTPEEIVDKLREQFKHQLPKALFIYLPIFAFLTWLFHNKKKWWYFEHGIFTFHYFSSLLLLLLIARTLNYLFVKLGLHQIDDVFDVIVFIYIVVLFYKSIYQMYHESKWTTFWKATLLFVINFTLIILIITMLILFSFILIN</sequence>
<organism evidence="2 3">
    <name type="scientific">Flavobacterium indicum (strain DSM 17447 / CIP 109464 / GPTSA100-9)</name>
    <dbReference type="NCBI Taxonomy" id="1094466"/>
    <lineage>
        <taxon>Bacteria</taxon>
        <taxon>Pseudomonadati</taxon>
        <taxon>Bacteroidota</taxon>
        <taxon>Flavobacteriia</taxon>
        <taxon>Flavobacteriales</taxon>
        <taxon>Flavobacteriaceae</taxon>
        <taxon>Flavobacterium</taxon>
    </lineage>
</organism>
<accession>H8XPB0</accession>
<evidence type="ECO:0000313" key="3">
    <source>
        <dbReference type="Proteomes" id="UP000007599"/>
    </source>
</evidence>
<keyword evidence="3" id="KW-1185">Reference proteome</keyword>
<dbReference type="Proteomes" id="UP000007599">
    <property type="component" value="Chromosome I"/>
</dbReference>
<reference evidence="3" key="2">
    <citation type="submission" date="2012-03" db="EMBL/GenBank/DDBJ databases">
        <title>Complete genome sequence of Flavobacterium indicum GPTSA100-9T, isolated from warm spring water.</title>
        <authorList>
            <person name="Barbier P."/>
            <person name="Houel A."/>
            <person name="Loux V."/>
            <person name="Poulain J."/>
            <person name="Bernardet J.-F."/>
            <person name="Touchon M."/>
            <person name="Duchaud E."/>
        </authorList>
    </citation>
    <scope>NUCLEOTIDE SEQUENCE [LARGE SCALE GENOMIC DNA]</scope>
    <source>
        <strain evidence="3">DSM 17447 / CIP 109464 / GPTSA100-9</strain>
    </source>
</reference>
<dbReference type="STRING" id="1094466.KQS_06100"/>
<dbReference type="Pfam" id="PF12412">
    <property type="entry name" value="DUF3667"/>
    <property type="match status" value="1"/>
</dbReference>
<keyword evidence="1" id="KW-1133">Transmembrane helix</keyword>
<dbReference type="OrthoDB" id="675873at2"/>
<keyword evidence="1" id="KW-0472">Membrane</keyword>
<reference evidence="2 3" key="1">
    <citation type="journal article" date="2012" name="J. Bacteriol.">
        <title>Complete Genome Sequence of Flavobacterium indicum GPSTA100-9T, Isolated from Warm Spring Water.</title>
        <authorList>
            <person name="Barbier P."/>
            <person name="Houel A."/>
            <person name="Loux V."/>
            <person name="Poulain J."/>
            <person name="Bernardet J.F."/>
            <person name="Touchon M."/>
            <person name="Duchaud E."/>
        </authorList>
    </citation>
    <scope>NUCLEOTIDE SEQUENCE [LARGE SCALE GENOMIC DNA]</scope>
    <source>
        <strain evidence="3">DSM 17447 / CIP 109464 / GPTSA100-9</strain>
    </source>
</reference>
<feature type="transmembrane region" description="Helical" evidence="1">
    <location>
        <begin position="82"/>
        <end position="103"/>
    </location>
</feature>